<accession>A0ABW2Q9P0</accession>
<dbReference type="Proteomes" id="UP001596455">
    <property type="component" value="Unassembled WGS sequence"/>
</dbReference>
<comment type="similarity">
    <text evidence="1">Belongs to the FGGY kinase family.</text>
</comment>
<dbReference type="InterPro" id="IPR050406">
    <property type="entry name" value="FGGY_Carb_Kinase"/>
</dbReference>
<evidence type="ECO:0000256" key="3">
    <source>
        <dbReference type="ARBA" id="ARBA00022777"/>
    </source>
</evidence>
<evidence type="ECO:0000313" key="6">
    <source>
        <dbReference type="EMBL" id="MFC7406194.1"/>
    </source>
</evidence>
<reference evidence="7" key="1">
    <citation type="journal article" date="2019" name="Int. J. Syst. Evol. Microbiol.">
        <title>The Global Catalogue of Microorganisms (GCM) 10K type strain sequencing project: providing services to taxonomists for standard genome sequencing and annotation.</title>
        <authorList>
            <consortium name="The Broad Institute Genomics Platform"/>
            <consortium name="The Broad Institute Genome Sequencing Center for Infectious Disease"/>
            <person name="Wu L."/>
            <person name="Ma J."/>
        </authorList>
    </citation>
    <scope>NUCLEOTIDE SEQUENCE [LARGE SCALE GENOMIC DNA]</scope>
    <source>
        <strain evidence="7">JCM 1490</strain>
    </source>
</reference>
<name>A0ABW2Q9P0_9MICO</name>
<evidence type="ECO:0000259" key="4">
    <source>
        <dbReference type="Pfam" id="PF00370"/>
    </source>
</evidence>
<feature type="domain" description="Carbohydrate kinase FGGY N-terminal" evidence="4">
    <location>
        <begin position="4"/>
        <end position="240"/>
    </location>
</feature>
<dbReference type="SUPFAM" id="SSF53067">
    <property type="entry name" value="Actin-like ATPase domain"/>
    <property type="match status" value="2"/>
</dbReference>
<organism evidence="6 7">
    <name type="scientific">Georgenia alba</name>
    <dbReference type="NCBI Taxonomy" id="2233858"/>
    <lineage>
        <taxon>Bacteria</taxon>
        <taxon>Bacillati</taxon>
        <taxon>Actinomycetota</taxon>
        <taxon>Actinomycetes</taxon>
        <taxon>Micrococcales</taxon>
        <taxon>Bogoriellaceae</taxon>
        <taxon>Georgenia</taxon>
    </lineage>
</organism>
<dbReference type="PANTHER" id="PTHR43095">
    <property type="entry name" value="SUGAR KINASE"/>
    <property type="match status" value="1"/>
</dbReference>
<keyword evidence="7" id="KW-1185">Reference proteome</keyword>
<comment type="caution">
    <text evidence="6">The sequence shown here is derived from an EMBL/GenBank/DDBJ whole genome shotgun (WGS) entry which is preliminary data.</text>
</comment>
<dbReference type="RefSeq" id="WP_382395316.1">
    <property type="nucleotide sequence ID" value="NZ_JBHTCQ010000002.1"/>
</dbReference>
<keyword evidence="3 6" id="KW-0418">Kinase</keyword>
<dbReference type="EMBL" id="JBHTCQ010000002">
    <property type="protein sequence ID" value="MFC7406194.1"/>
    <property type="molecule type" value="Genomic_DNA"/>
</dbReference>
<evidence type="ECO:0000313" key="7">
    <source>
        <dbReference type="Proteomes" id="UP001596455"/>
    </source>
</evidence>
<dbReference type="GO" id="GO:0016301">
    <property type="term" value="F:kinase activity"/>
    <property type="evidence" value="ECO:0007669"/>
    <property type="project" value="UniProtKB-KW"/>
</dbReference>
<gene>
    <name evidence="6" type="ORF">ACFQQL_13830</name>
</gene>
<evidence type="ECO:0000256" key="1">
    <source>
        <dbReference type="ARBA" id="ARBA00009156"/>
    </source>
</evidence>
<dbReference type="InterPro" id="IPR018485">
    <property type="entry name" value="FGGY_C"/>
</dbReference>
<dbReference type="Pfam" id="PF02782">
    <property type="entry name" value="FGGY_C"/>
    <property type="match status" value="1"/>
</dbReference>
<evidence type="ECO:0000256" key="2">
    <source>
        <dbReference type="ARBA" id="ARBA00022679"/>
    </source>
</evidence>
<dbReference type="InterPro" id="IPR018484">
    <property type="entry name" value="FGGY_N"/>
</dbReference>
<evidence type="ECO:0000259" key="5">
    <source>
        <dbReference type="Pfam" id="PF02782"/>
    </source>
</evidence>
<dbReference type="PIRSF" id="PIRSF000538">
    <property type="entry name" value="GlpK"/>
    <property type="match status" value="1"/>
</dbReference>
<keyword evidence="2" id="KW-0808">Transferase</keyword>
<feature type="domain" description="Carbohydrate kinase FGGY C-terminal" evidence="5">
    <location>
        <begin position="253"/>
        <end position="448"/>
    </location>
</feature>
<dbReference type="Gene3D" id="3.30.420.40">
    <property type="match status" value="2"/>
</dbReference>
<protein>
    <submittedName>
        <fullName evidence="6">FGGY family carbohydrate kinase</fullName>
    </submittedName>
</protein>
<sequence length="494" mass="50452">MTLALGIDVGTTNTKAALVAVDGAGVEELAVTARPTPDDAPGLLATVDSVAGEVLRATDDPPQVVGVASMAETGVALDAADRPVTELLRWDAHRATEQARRLADRVGADRLFAGTGVRPSGKAPLATWAWLRDRDVAFRRWAGAADLVVLALTGRLVTDHTLAGRTMAYRTDGPPSASFDGALLDIVGLRPAQLPAVAPPEGVAGHASTHAARRSGLDGLAARLPDGTPVVVAGHDHSVGSWAAGARGTGARACSVGTAEAAFTILSAAPDTGPVAAAGMSRVRTADGRHHALLAGSPSAGSMLGWLEEHIDGPVEDALAAAAQELRAHPGPPAAVVLPYRAGRQAPRPDPAATVRVLRHGAAAAEARDLDAAALARAVLDGLALQARWMLTEQARLGDTEPGALTLLGSVLDLPGVIESRRLALTGPLRHITAREPVATGAGLLAAARAGLLGPPQDALRDAPRLPATDLPARPDRYGDALEAFVRAATEGAR</sequence>
<dbReference type="InterPro" id="IPR000577">
    <property type="entry name" value="Carb_kinase_FGGY"/>
</dbReference>
<dbReference type="InterPro" id="IPR043129">
    <property type="entry name" value="ATPase_NBD"/>
</dbReference>
<proteinExistence type="inferred from homology"/>
<dbReference type="Pfam" id="PF00370">
    <property type="entry name" value="FGGY_N"/>
    <property type="match status" value="1"/>
</dbReference>